<organism evidence="1 2">
    <name type="scientific">Spiromyces aspiralis</name>
    <dbReference type="NCBI Taxonomy" id="68401"/>
    <lineage>
        <taxon>Eukaryota</taxon>
        <taxon>Fungi</taxon>
        <taxon>Fungi incertae sedis</taxon>
        <taxon>Zoopagomycota</taxon>
        <taxon>Kickxellomycotina</taxon>
        <taxon>Kickxellomycetes</taxon>
        <taxon>Kickxellales</taxon>
        <taxon>Kickxellaceae</taxon>
        <taxon>Spiromyces</taxon>
    </lineage>
</organism>
<accession>A0ACC1H7V5</accession>
<proteinExistence type="predicted"/>
<reference evidence="1" key="1">
    <citation type="submission" date="2022-06" db="EMBL/GenBank/DDBJ databases">
        <title>Phylogenomic reconstructions and comparative analyses of Kickxellomycotina fungi.</title>
        <authorList>
            <person name="Reynolds N.K."/>
            <person name="Stajich J.E."/>
            <person name="Barry K."/>
            <person name="Grigoriev I.V."/>
            <person name="Crous P."/>
            <person name="Smith M.E."/>
        </authorList>
    </citation>
    <scope>NUCLEOTIDE SEQUENCE</scope>
    <source>
        <strain evidence="1">RSA 2271</strain>
    </source>
</reference>
<name>A0ACC1H7V5_9FUNG</name>
<protein>
    <submittedName>
        <fullName evidence="1">Uncharacterized protein</fullName>
    </submittedName>
</protein>
<dbReference type="EMBL" id="JAMZIH010008992">
    <property type="protein sequence ID" value="KAJ1670949.1"/>
    <property type="molecule type" value="Genomic_DNA"/>
</dbReference>
<evidence type="ECO:0000313" key="1">
    <source>
        <dbReference type="EMBL" id="KAJ1670949.1"/>
    </source>
</evidence>
<keyword evidence="2" id="KW-1185">Reference proteome</keyword>
<gene>
    <name evidence="1" type="ORF">EV182_007904</name>
</gene>
<evidence type="ECO:0000313" key="2">
    <source>
        <dbReference type="Proteomes" id="UP001145114"/>
    </source>
</evidence>
<sequence length="109" mass="11719">MLRRTDAGQLEDQGSTPPQTPSRTPTRTSGVTTRPASAADSHRLLTPRSEPPLRKAAELDVQDSQLKTPSRPSLGTKRSLRTPLGKGSAASAVATTPAKRQRQRVRVDP</sequence>
<dbReference type="Proteomes" id="UP001145114">
    <property type="component" value="Unassembled WGS sequence"/>
</dbReference>
<feature type="non-terminal residue" evidence="1">
    <location>
        <position position="109"/>
    </location>
</feature>
<comment type="caution">
    <text evidence="1">The sequence shown here is derived from an EMBL/GenBank/DDBJ whole genome shotgun (WGS) entry which is preliminary data.</text>
</comment>